<dbReference type="SMART" id="SM00028">
    <property type="entry name" value="TPR"/>
    <property type="match status" value="1"/>
</dbReference>
<keyword evidence="1" id="KW-0802">TPR repeat</keyword>
<dbReference type="AlphaFoldDB" id="A0A5S4TF86"/>
<dbReference type="PROSITE" id="PS50005">
    <property type="entry name" value="TPR"/>
    <property type="match status" value="1"/>
</dbReference>
<dbReference type="InterPro" id="IPR019734">
    <property type="entry name" value="TPR_rpt"/>
</dbReference>
<dbReference type="PANTHER" id="PTHR12558">
    <property type="entry name" value="CELL DIVISION CYCLE 16,23,27"/>
    <property type="match status" value="1"/>
</dbReference>
<dbReference type="GO" id="GO:0051301">
    <property type="term" value="P:cell division"/>
    <property type="evidence" value="ECO:0007669"/>
    <property type="project" value="TreeGrafter"/>
</dbReference>
<evidence type="ECO:0000313" key="2">
    <source>
        <dbReference type="EMBL" id="TYK95717.1"/>
    </source>
</evidence>
<dbReference type="EMBL" id="SJLI01000001">
    <property type="protein sequence ID" value="TYK95717.1"/>
    <property type="molecule type" value="Genomic_DNA"/>
</dbReference>
<dbReference type="Proteomes" id="UP000325300">
    <property type="component" value="Unassembled WGS sequence"/>
</dbReference>
<dbReference type="SUPFAM" id="SSF48452">
    <property type="entry name" value="TPR-like"/>
    <property type="match status" value="2"/>
</dbReference>
<protein>
    <submittedName>
        <fullName evidence="2">Tetratricopeptide repeat protein</fullName>
    </submittedName>
</protein>
<accession>A0A5S4TF86</accession>
<comment type="caution">
    <text evidence="2">The sequence shown here is derived from an EMBL/GenBank/DDBJ whole genome shotgun (WGS) entry which is preliminary data.</text>
</comment>
<proteinExistence type="predicted"/>
<dbReference type="RefSeq" id="WP_050336178.1">
    <property type="nucleotide sequence ID" value="NZ_CAAISA010000002.1"/>
</dbReference>
<sequence>MLNSEKMIASLDQQDLAHAEKYFQKALKEDDADSLIALGEYLESIGFLPHAKRIYLQLADDYPELNINLAQIAAEDDAIEEAFLYLDKVSKDSPNYLSALLVMADLYDMEGLTEVAREKLLQAVGISPEPLVIFGLAEIDMSLQYFKEAIDYYAQLDNRQILELTGISTYQRIGRAYASLGKFEAAIEFLEKAVAIEYEDETVFELATFMYDQENYQKANLYFKQLETINPDYPGYEYGYALSLHEEHKTSEALRLVQQGLRKNAFDSQLLLLASQLSYELHDRQNAENYLLQAKEVAVDDEEILMRLATLYFDAERFEEVIALNRETIDNVLTKWTIAKAYHALEQEEVALALYNEISADLAENPEFLQDYAYLLREFGQFHKAIQMATAYLRQVPDDVNMQDFLDHIKHQQSE</sequence>
<name>A0A5S4TF86_STRPY</name>
<evidence type="ECO:0000313" key="3">
    <source>
        <dbReference type="Proteomes" id="UP000325300"/>
    </source>
</evidence>
<evidence type="ECO:0000256" key="1">
    <source>
        <dbReference type="PROSITE-ProRule" id="PRU00339"/>
    </source>
</evidence>
<dbReference type="Pfam" id="PF13181">
    <property type="entry name" value="TPR_8"/>
    <property type="match status" value="1"/>
</dbReference>
<dbReference type="Gene3D" id="1.25.40.10">
    <property type="entry name" value="Tetratricopeptide repeat domain"/>
    <property type="match status" value="3"/>
</dbReference>
<dbReference type="InterPro" id="IPR011990">
    <property type="entry name" value="TPR-like_helical_dom_sf"/>
</dbReference>
<dbReference type="PANTHER" id="PTHR12558:SF44">
    <property type="entry name" value="TETRATRICOPEPTIDE REPEAT-CONTAINING PROTEIN"/>
    <property type="match status" value="1"/>
</dbReference>
<organism evidence="2 3">
    <name type="scientific">Streptococcus pyogenes</name>
    <dbReference type="NCBI Taxonomy" id="1314"/>
    <lineage>
        <taxon>Bacteria</taxon>
        <taxon>Bacillati</taxon>
        <taxon>Bacillota</taxon>
        <taxon>Bacilli</taxon>
        <taxon>Lactobacillales</taxon>
        <taxon>Streptococcaceae</taxon>
        <taxon>Streptococcus</taxon>
    </lineage>
</organism>
<reference evidence="2 3" key="1">
    <citation type="submission" date="2019-02" db="EMBL/GenBank/DDBJ databases">
        <title>Novel genomic isolates of S. pyogenes and S. dysgalactiae subsp. equisimilis associated to necrotising fasciitis (NSTI).</title>
        <authorList>
            <person name="Barrantes I."/>
        </authorList>
    </citation>
    <scope>NUCLEOTIDE SEQUENCE [LARGE SCALE GENOMIC DNA]</scope>
    <source>
        <strain evidence="2 3">SPY5003</strain>
    </source>
</reference>
<gene>
    <name evidence="2" type="ORF">E0F67_01275</name>
</gene>
<feature type="repeat" description="TPR" evidence="1">
    <location>
        <begin position="167"/>
        <end position="200"/>
    </location>
</feature>